<dbReference type="SUPFAM" id="SSF54529">
    <property type="entry name" value="Mitochondrial glycoprotein MAM33-like"/>
    <property type="match status" value="1"/>
</dbReference>
<dbReference type="AlphaFoldDB" id="A0A4Y7KXK9"/>
<evidence type="ECO:0000313" key="3">
    <source>
        <dbReference type="Proteomes" id="UP000316621"/>
    </source>
</evidence>
<dbReference type="PANTHER" id="PTHR10826:SF41">
    <property type="entry name" value="MITOCHONDRIAL GLYCOPROTEIN FAMILY PROTEIN"/>
    <property type="match status" value="1"/>
</dbReference>
<accession>A0A4Y7KXK9</accession>
<dbReference type="PANTHER" id="PTHR10826">
    <property type="entry name" value="COMPLEMENT COMPONENT 1"/>
    <property type="match status" value="1"/>
</dbReference>
<sequence length="204" mass="22795">MEGQKVTAAVDKQWNPKAGKSTTNLSRQGSRATLIPTHHHFSAQANKKSNSDDALLSLIESVIDWEERYYKVGEAPREFPFKIKDNAGEEFITLTRDYQGEVIGASACWPKDPKCYFHLCVSVMKKSGPTLVFDARADETDEISIDSITVENPNASNDYITFSDLDEKLQDAFHTYLDVRGFNPAITNSYGTTWFGKTAKNTLG</sequence>
<dbReference type="InterPro" id="IPR003428">
    <property type="entry name" value="MAM33"/>
</dbReference>
<reference evidence="2 3" key="1">
    <citation type="journal article" date="2018" name="Science">
        <title>The opium poppy genome and morphinan production.</title>
        <authorList>
            <person name="Guo L."/>
            <person name="Winzer T."/>
            <person name="Yang X."/>
            <person name="Li Y."/>
            <person name="Ning Z."/>
            <person name="He Z."/>
            <person name="Teodor R."/>
            <person name="Lu Y."/>
            <person name="Bowser T.A."/>
            <person name="Graham I.A."/>
            <person name="Ye K."/>
        </authorList>
    </citation>
    <scope>NUCLEOTIDE SEQUENCE [LARGE SCALE GENOMIC DNA]</scope>
    <source>
        <strain evidence="3">cv. HN1</strain>
        <tissue evidence="2">Leaves</tissue>
    </source>
</reference>
<dbReference type="Proteomes" id="UP000316621">
    <property type="component" value="Chromosome 9"/>
</dbReference>
<evidence type="ECO:0000256" key="1">
    <source>
        <dbReference type="SAM" id="MobiDB-lite"/>
    </source>
</evidence>
<dbReference type="GO" id="GO:0005759">
    <property type="term" value="C:mitochondrial matrix"/>
    <property type="evidence" value="ECO:0007669"/>
    <property type="project" value="InterPro"/>
</dbReference>
<dbReference type="Gene3D" id="3.10.280.10">
    <property type="entry name" value="Mitochondrial glycoprotein"/>
    <property type="match status" value="2"/>
</dbReference>
<dbReference type="Gramene" id="RZC76689">
    <property type="protein sequence ID" value="RZC76689"/>
    <property type="gene ID" value="C5167_000834"/>
</dbReference>
<dbReference type="EMBL" id="CM010723">
    <property type="protein sequence ID" value="RZC76689.1"/>
    <property type="molecule type" value="Genomic_DNA"/>
</dbReference>
<feature type="region of interest" description="Disordered" evidence="1">
    <location>
        <begin position="1"/>
        <end position="29"/>
    </location>
</feature>
<dbReference type="InterPro" id="IPR036561">
    <property type="entry name" value="MAM33_sf"/>
</dbReference>
<organism evidence="2 3">
    <name type="scientific">Papaver somniferum</name>
    <name type="common">Opium poppy</name>
    <dbReference type="NCBI Taxonomy" id="3469"/>
    <lineage>
        <taxon>Eukaryota</taxon>
        <taxon>Viridiplantae</taxon>
        <taxon>Streptophyta</taxon>
        <taxon>Embryophyta</taxon>
        <taxon>Tracheophyta</taxon>
        <taxon>Spermatophyta</taxon>
        <taxon>Magnoliopsida</taxon>
        <taxon>Ranunculales</taxon>
        <taxon>Papaveraceae</taxon>
        <taxon>Papaveroideae</taxon>
        <taxon>Papaver</taxon>
    </lineage>
</organism>
<proteinExistence type="predicted"/>
<protein>
    <submittedName>
        <fullName evidence="2">Uncharacterized protein</fullName>
    </submittedName>
</protein>
<feature type="non-terminal residue" evidence="2">
    <location>
        <position position="204"/>
    </location>
</feature>
<feature type="compositionally biased region" description="Polar residues" evidence="1">
    <location>
        <begin position="20"/>
        <end position="29"/>
    </location>
</feature>
<keyword evidence="3" id="KW-1185">Reference proteome</keyword>
<dbReference type="Pfam" id="PF02330">
    <property type="entry name" value="MAM33"/>
    <property type="match status" value="1"/>
</dbReference>
<evidence type="ECO:0000313" key="2">
    <source>
        <dbReference type="EMBL" id="RZC76689.1"/>
    </source>
</evidence>
<name>A0A4Y7KXK9_PAPSO</name>
<gene>
    <name evidence="2" type="ORF">C5167_000834</name>
</gene>